<dbReference type="Proteomes" id="UP001602089">
    <property type="component" value="Unassembled WGS sequence"/>
</dbReference>
<dbReference type="RefSeq" id="WP_387131864.1">
    <property type="nucleotide sequence ID" value="NZ_JBIATK010000012.1"/>
</dbReference>
<evidence type="ECO:0000313" key="2">
    <source>
        <dbReference type="EMBL" id="MFF4026895.1"/>
    </source>
</evidence>
<protein>
    <submittedName>
        <fullName evidence="2">Uncharacterized protein</fullName>
    </submittedName>
</protein>
<comment type="caution">
    <text evidence="2">The sequence shown here is derived from an EMBL/GenBank/DDBJ whole genome shotgun (WGS) entry which is preliminary data.</text>
</comment>
<organism evidence="2 3">
    <name type="scientific">Nocardia elegans</name>
    <dbReference type="NCBI Taxonomy" id="300029"/>
    <lineage>
        <taxon>Bacteria</taxon>
        <taxon>Bacillati</taxon>
        <taxon>Actinomycetota</taxon>
        <taxon>Actinomycetes</taxon>
        <taxon>Mycobacteriales</taxon>
        <taxon>Nocardiaceae</taxon>
        <taxon>Nocardia</taxon>
    </lineage>
</organism>
<proteinExistence type="predicted"/>
<feature type="region of interest" description="Disordered" evidence="1">
    <location>
        <begin position="158"/>
        <end position="187"/>
    </location>
</feature>
<accession>A0ABW6TL90</accession>
<dbReference type="EMBL" id="JBIATK010000012">
    <property type="protein sequence ID" value="MFF4026895.1"/>
    <property type="molecule type" value="Genomic_DNA"/>
</dbReference>
<keyword evidence="3" id="KW-1185">Reference proteome</keyword>
<evidence type="ECO:0000256" key="1">
    <source>
        <dbReference type="SAM" id="MobiDB-lite"/>
    </source>
</evidence>
<gene>
    <name evidence="2" type="ORF">ACFYY5_29005</name>
</gene>
<name>A0ABW6TL90_9NOCA</name>
<feature type="compositionally biased region" description="Basic and acidic residues" evidence="1">
    <location>
        <begin position="166"/>
        <end position="180"/>
    </location>
</feature>
<sequence>MTSPEQYIDIAQAVFERCNGYDLWFPHPSQTAIVAWAHTFAESRLTREDLLAGVDHAYNKNPEGYRPTPASIVTHAHTAYFEALKDLPDDRRKLMEEANFALQDMGFAPNEAHRYSRAIALGRKANITLSEDQDRELRQRLAAAREVQALPPRQLESLWNVLPDRNTSRDPRRAFQKPDTDDQDTAA</sequence>
<evidence type="ECO:0000313" key="3">
    <source>
        <dbReference type="Proteomes" id="UP001602089"/>
    </source>
</evidence>
<reference evidence="2 3" key="1">
    <citation type="submission" date="2024-10" db="EMBL/GenBank/DDBJ databases">
        <title>The Natural Products Discovery Center: Release of the First 8490 Sequenced Strains for Exploring Actinobacteria Biosynthetic Diversity.</title>
        <authorList>
            <person name="Kalkreuter E."/>
            <person name="Kautsar S.A."/>
            <person name="Yang D."/>
            <person name="Bader C.D."/>
            <person name="Teijaro C.N."/>
            <person name="Fluegel L."/>
            <person name="Davis C.M."/>
            <person name="Simpson J.R."/>
            <person name="Lauterbach L."/>
            <person name="Steele A.D."/>
            <person name="Gui C."/>
            <person name="Meng S."/>
            <person name="Li G."/>
            <person name="Viehrig K."/>
            <person name="Ye F."/>
            <person name="Su P."/>
            <person name="Kiefer A.F."/>
            <person name="Nichols A."/>
            <person name="Cepeda A.J."/>
            <person name="Yan W."/>
            <person name="Fan B."/>
            <person name="Jiang Y."/>
            <person name="Adhikari A."/>
            <person name="Zheng C.-J."/>
            <person name="Schuster L."/>
            <person name="Cowan T.M."/>
            <person name="Smanski M.J."/>
            <person name="Chevrette M.G."/>
            <person name="De Carvalho L.P.S."/>
            <person name="Shen B."/>
        </authorList>
    </citation>
    <scope>NUCLEOTIDE SEQUENCE [LARGE SCALE GENOMIC DNA]</scope>
    <source>
        <strain evidence="2 3">NPDC001867</strain>
    </source>
</reference>